<organism evidence="1 2">
    <name type="scientific">Lithohypha guttulata</name>
    <dbReference type="NCBI Taxonomy" id="1690604"/>
    <lineage>
        <taxon>Eukaryota</taxon>
        <taxon>Fungi</taxon>
        <taxon>Dikarya</taxon>
        <taxon>Ascomycota</taxon>
        <taxon>Pezizomycotina</taxon>
        <taxon>Eurotiomycetes</taxon>
        <taxon>Chaetothyriomycetidae</taxon>
        <taxon>Chaetothyriales</taxon>
        <taxon>Trichomeriaceae</taxon>
        <taxon>Lithohypha</taxon>
    </lineage>
</organism>
<keyword evidence="2" id="KW-1185">Reference proteome</keyword>
<dbReference type="Proteomes" id="UP001309876">
    <property type="component" value="Unassembled WGS sequence"/>
</dbReference>
<proteinExistence type="predicted"/>
<protein>
    <submittedName>
        <fullName evidence="1">Uncharacterized protein</fullName>
    </submittedName>
</protein>
<name>A0AAN7SX63_9EURO</name>
<dbReference type="AlphaFoldDB" id="A0AAN7SX63"/>
<sequence>MPVIRIEMEEEGSGGDATDHVNFVVDPVRKLLLCQLLQYYSRSFPILTIQVHETTNRNTNAMMKHLIKDMTTLVYKFRSSDIIYSPEVIKENEAKALSRKLKAAHTSPSTFTLKEARSNYIGQLKFLLPAAAETFQALFENLREIPPLIGYLTRHELCISIGLILRGLSDYLMWSENSPASQSHYLIIDPGRGTESMQILLELCLKICDITRQPLEQFHLTRDKHTIFEINFQMLQAYAQFELAIARAATAVDHSVCPLLAREDEYDDEDRPRTRARRTRARWTYLHLTVGQHLERAREAIETLTKKAHEVHFGGRDEAHNMDMATVFKWIEQINRTAMKI</sequence>
<evidence type="ECO:0000313" key="1">
    <source>
        <dbReference type="EMBL" id="KAK5083886.1"/>
    </source>
</evidence>
<comment type="caution">
    <text evidence="1">The sequence shown here is derived from an EMBL/GenBank/DDBJ whole genome shotgun (WGS) entry which is preliminary data.</text>
</comment>
<dbReference type="EMBL" id="JAVRRJ010000006">
    <property type="protein sequence ID" value="KAK5083886.1"/>
    <property type="molecule type" value="Genomic_DNA"/>
</dbReference>
<accession>A0AAN7SX63</accession>
<gene>
    <name evidence="1" type="ORF">LTR05_006393</name>
</gene>
<evidence type="ECO:0000313" key="2">
    <source>
        <dbReference type="Proteomes" id="UP001309876"/>
    </source>
</evidence>
<reference evidence="1 2" key="1">
    <citation type="submission" date="2023-08" db="EMBL/GenBank/DDBJ databases">
        <title>Black Yeasts Isolated from many extreme environments.</title>
        <authorList>
            <person name="Coleine C."/>
            <person name="Stajich J.E."/>
            <person name="Selbmann L."/>
        </authorList>
    </citation>
    <scope>NUCLEOTIDE SEQUENCE [LARGE SCALE GENOMIC DNA]</scope>
    <source>
        <strain evidence="1 2">CCFEE 5910</strain>
    </source>
</reference>